<feature type="compositionally biased region" description="Low complexity" evidence="1">
    <location>
        <begin position="80"/>
        <end position="93"/>
    </location>
</feature>
<comment type="caution">
    <text evidence="2">The sequence shown here is derived from an EMBL/GenBank/DDBJ whole genome shotgun (WGS) entry which is preliminary data.</text>
</comment>
<feature type="region of interest" description="Disordered" evidence="1">
    <location>
        <begin position="1"/>
        <end position="110"/>
    </location>
</feature>
<evidence type="ECO:0000256" key="1">
    <source>
        <dbReference type="SAM" id="MobiDB-lite"/>
    </source>
</evidence>
<organism evidence="2 3">
    <name type="scientific">Citrus x changshan-huyou</name>
    <dbReference type="NCBI Taxonomy" id="2935761"/>
    <lineage>
        <taxon>Eukaryota</taxon>
        <taxon>Viridiplantae</taxon>
        <taxon>Streptophyta</taxon>
        <taxon>Embryophyta</taxon>
        <taxon>Tracheophyta</taxon>
        <taxon>Spermatophyta</taxon>
        <taxon>Magnoliopsida</taxon>
        <taxon>eudicotyledons</taxon>
        <taxon>Gunneridae</taxon>
        <taxon>Pentapetalae</taxon>
        <taxon>rosids</taxon>
        <taxon>malvids</taxon>
        <taxon>Sapindales</taxon>
        <taxon>Rutaceae</taxon>
        <taxon>Aurantioideae</taxon>
        <taxon>Citrus</taxon>
    </lineage>
</organism>
<accession>A0AAP0MGX5</accession>
<sequence length="257" mass="27051">MVFKNKLFFSSKKSSDSSSPDGSNSPRSLGSNSPIRSDKKKPKSTTSKDETSTSSFSAVACRQTQVKDGVRKKEIKGKEIIPTTKTTTTPAKPSVSKLNKGGGEVPSSVSPILASSLGLNRIKTRSGPLPQESFFSFKGDKGSATTSNLSRPGPGGGGRYSDGNSSSGKSDIGGGKKKEMLDMMESFGVGDNVCNSNSKSIGGGGGGLSREQTPIFLAKSRLVTGQSSSEAGTMEFRPIFLFMPSETLFWLDSDYVL</sequence>
<feature type="region of interest" description="Disordered" evidence="1">
    <location>
        <begin position="124"/>
        <end position="176"/>
    </location>
</feature>
<keyword evidence="3" id="KW-1185">Reference proteome</keyword>
<name>A0AAP0MGX5_9ROSI</name>
<dbReference type="Proteomes" id="UP001428341">
    <property type="component" value="Unassembled WGS sequence"/>
</dbReference>
<feature type="compositionally biased region" description="Basic and acidic residues" evidence="1">
    <location>
        <begin position="68"/>
        <end position="79"/>
    </location>
</feature>
<proteinExistence type="predicted"/>
<feature type="compositionally biased region" description="Low complexity" evidence="1">
    <location>
        <begin position="1"/>
        <end position="29"/>
    </location>
</feature>
<feature type="compositionally biased region" description="Low complexity" evidence="1">
    <location>
        <begin position="161"/>
        <end position="170"/>
    </location>
</feature>
<evidence type="ECO:0000313" key="2">
    <source>
        <dbReference type="EMBL" id="KAK9208939.1"/>
    </source>
</evidence>
<reference evidence="2 3" key="1">
    <citation type="submission" date="2024-05" db="EMBL/GenBank/DDBJ databases">
        <title>Haplotype-resolved chromosome-level genome assembly of Huyou (Citrus changshanensis).</title>
        <authorList>
            <person name="Miao C."/>
            <person name="Chen W."/>
            <person name="Wu Y."/>
            <person name="Wang L."/>
            <person name="Zhao S."/>
            <person name="Grierson D."/>
            <person name="Xu C."/>
            <person name="Chen K."/>
        </authorList>
    </citation>
    <scope>NUCLEOTIDE SEQUENCE [LARGE SCALE GENOMIC DNA]</scope>
    <source>
        <strain evidence="2">01-14</strain>
        <tissue evidence="2">Leaf</tissue>
    </source>
</reference>
<evidence type="ECO:0000313" key="3">
    <source>
        <dbReference type="Proteomes" id="UP001428341"/>
    </source>
</evidence>
<dbReference type="EMBL" id="JBCGBO010000004">
    <property type="protein sequence ID" value="KAK9208939.1"/>
    <property type="molecule type" value="Genomic_DNA"/>
</dbReference>
<dbReference type="AlphaFoldDB" id="A0AAP0MGX5"/>
<gene>
    <name evidence="2" type="ORF">WN944_001300</name>
</gene>
<protein>
    <submittedName>
        <fullName evidence="2">Uncharacterized protein</fullName>
    </submittedName>
</protein>